<comment type="caution">
    <text evidence="6">The sequence shown here is derived from an EMBL/GenBank/DDBJ whole genome shotgun (WGS) entry which is preliminary data.</text>
</comment>
<dbReference type="Gene3D" id="2.60.120.10">
    <property type="entry name" value="Jelly Rolls"/>
    <property type="match status" value="1"/>
</dbReference>
<evidence type="ECO:0000256" key="1">
    <source>
        <dbReference type="ARBA" id="ARBA00023015"/>
    </source>
</evidence>
<dbReference type="GO" id="GO:0003677">
    <property type="term" value="F:DNA binding"/>
    <property type="evidence" value="ECO:0007669"/>
    <property type="project" value="UniProtKB-KW"/>
</dbReference>
<dbReference type="GO" id="GO:0003700">
    <property type="term" value="F:DNA-binding transcription factor activity"/>
    <property type="evidence" value="ECO:0007669"/>
    <property type="project" value="TreeGrafter"/>
</dbReference>
<gene>
    <name evidence="6" type="ORF">G7B40_032585</name>
</gene>
<dbReference type="GO" id="GO:0005829">
    <property type="term" value="C:cytosol"/>
    <property type="evidence" value="ECO:0007669"/>
    <property type="project" value="TreeGrafter"/>
</dbReference>
<dbReference type="InterPro" id="IPR000595">
    <property type="entry name" value="cNMP-bd_dom"/>
</dbReference>
<dbReference type="SUPFAM" id="SSF51206">
    <property type="entry name" value="cAMP-binding domain-like"/>
    <property type="match status" value="1"/>
</dbReference>
<dbReference type="Pfam" id="PF00027">
    <property type="entry name" value="cNMP_binding"/>
    <property type="match status" value="1"/>
</dbReference>
<dbReference type="PANTHER" id="PTHR24567">
    <property type="entry name" value="CRP FAMILY TRANSCRIPTIONAL REGULATORY PROTEIN"/>
    <property type="match status" value="1"/>
</dbReference>
<dbReference type="Proteomes" id="UP000667802">
    <property type="component" value="Unassembled WGS sequence"/>
</dbReference>
<dbReference type="PANTHER" id="PTHR24567:SF74">
    <property type="entry name" value="HTH-TYPE TRANSCRIPTIONAL REGULATOR ARCR"/>
    <property type="match status" value="1"/>
</dbReference>
<reference evidence="7" key="1">
    <citation type="journal article" date="2021" name="Science">
        <title>Hunting the eagle killer: A cyanobacterial neurotoxin causes vacuolar myelinopathy.</title>
        <authorList>
            <person name="Breinlinger S."/>
            <person name="Phillips T.J."/>
            <person name="Haram B.N."/>
            <person name="Mares J."/>
            <person name="Martinez Yerena J.A."/>
            <person name="Hrouzek P."/>
            <person name="Sobotka R."/>
            <person name="Henderson W.M."/>
            <person name="Schmieder P."/>
            <person name="Williams S.M."/>
            <person name="Lauderdale J.D."/>
            <person name="Wilde H.D."/>
            <person name="Gerrin W."/>
            <person name="Kust A."/>
            <person name="Washington J.W."/>
            <person name="Wagner C."/>
            <person name="Geier B."/>
            <person name="Liebeke M."/>
            <person name="Enke H."/>
            <person name="Niedermeyer T.H.J."/>
            <person name="Wilde S.B."/>
        </authorList>
    </citation>
    <scope>NUCLEOTIDE SEQUENCE [LARGE SCALE GENOMIC DNA]</scope>
    <source>
        <strain evidence="7">Thurmond2011</strain>
    </source>
</reference>
<keyword evidence="2" id="KW-0238">DNA-binding</keyword>
<dbReference type="CDD" id="cd00038">
    <property type="entry name" value="CAP_ED"/>
    <property type="match status" value="1"/>
</dbReference>
<dbReference type="InterPro" id="IPR012318">
    <property type="entry name" value="HTH_CRP"/>
</dbReference>
<dbReference type="InterPro" id="IPR018490">
    <property type="entry name" value="cNMP-bd_dom_sf"/>
</dbReference>
<dbReference type="SUPFAM" id="SSF46785">
    <property type="entry name" value="Winged helix' DNA-binding domain"/>
    <property type="match status" value="1"/>
</dbReference>
<dbReference type="EMBL" id="JAALHA020000023">
    <property type="protein sequence ID" value="MDR9899263.1"/>
    <property type="molecule type" value="Genomic_DNA"/>
</dbReference>
<accession>A0AAP5IGC1</accession>
<keyword evidence="3" id="KW-0804">Transcription</keyword>
<dbReference type="Pfam" id="PF13545">
    <property type="entry name" value="HTH_Crp_2"/>
    <property type="match status" value="1"/>
</dbReference>
<feature type="domain" description="HTH crp-type" evidence="5">
    <location>
        <begin position="134"/>
        <end position="199"/>
    </location>
</feature>
<dbReference type="PROSITE" id="PS50042">
    <property type="entry name" value="CNMP_BINDING_3"/>
    <property type="match status" value="1"/>
</dbReference>
<feature type="domain" description="Cyclic nucleotide-binding" evidence="4">
    <location>
        <begin position="13"/>
        <end position="120"/>
    </location>
</feature>
<evidence type="ECO:0000313" key="6">
    <source>
        <dbReference type="EMBL" id="MDR9899263.1"/>
    </source>
</evidence>
<proteinExistence type="predicted"/>
<dbReference type="InterPro" id="IPR050397">
    <property type="entry name" value="Env_Response_Regulators"/>
</dbReference>
<evidence type="ECO:0000259" key="5">
    <source>
        <dbReference type="PROSITE" id="PS51063"/>
    </source>
</evidence>
<keyword evidence="7" id="KW-1185">Reference proteome</keyword>
<protein>
    <submittedName>
        <fullName evidence="6">Crp/Fnr family transcriptional regulator</fullName>
    </submittedName>
</protein>
<dbReference type="InterPro" id="IPR036390">
    <property type="entry name" value="WH_DNA-bd_sf"/>
</dbReference>
<keyword evidence="1" id="KW-0805">Transcription regulation</keyword>
<evidence type="ECO:0000256" key="2">
    <source>
        <dbReference type="ARBA" id="ARBA00023125"/>
    </source>
</evidence>
<organism evidence="6 7">
    <name type="scientific">Aetokthonos hydrillicola Thurmond2011</name>
    <dbReference type="NCBI Taxonomy" id="2712845"/>
    <lineage>
        <taxon>Bacteria</taxon>
        <taxon>Bacillati</taxon>
        <taxon>Cyanobacteriota</taxon>
        <taxon>Cyanophyceae</taxon>
        <taxon>Nostocales</taxon>
        <taxon>Hapalosiphonaceae</taxon>
        <taxon>Aetokthonos</taxon>
    </lineage>
</organism>
<dbReference type="PROSITE" id="PS51063">
    <property type="entry name" value="HTH_CRP_2"/>
    <property type="match status" value="1"/>
</dbReference>
<evidence type="ECO:0000259" key="4">
    <source>
        <dbReference type="PROSITE" id="PS50042"/>
    </source>
</evidence>
<dbReference type="RefSeq" id="WP_208342014.1">
    <property type="nucleotide sequence ID" value="NZ_CAWQFN010000049.1"/>
</dbReference>
<name>A0AAP5IGC1_9CYAN</name>
<evidence type="ECO:0000256" key="3">
    <source>
        <dbReference type="ARBA" id="ARBA00023163"/>
    </source>
</evidence>
<sequence>MRSFKLEELPAYLHNAIAYRNLAEGEILFRQNEPVHAIFAVDFGCIKLLHFSDAGKIINHYSVKPGQYFAEVALFNEIYVCTAVAEIKTKVISFPKQLFLKALEEDINLSKSFTEQLARRLHYTKLLLELRGIRSARDRVLHYLRVITPPNEKIVDLEHPLKDIATDIGIAPEVLSRTLTKLQNDGVITRIKRKIIFQS</sequence>
<evidence type="ECO:0000313" key="7">
    <source>
        <dbReference type="Proteomes" id="UP000667802"/>
    </source>
</evidence>
<dbReference type="InterPro" id="IPR014710">
    <property type="entry name" value="RmlC-like_jellyroll"/>
</dbReference>
<dbReference type="AlphaFoldDB" id="A0AAP5IGC1"/>